<reference evidence="3" key="1">
    <citation type="journal article" date="2019" name="Int. J. Syst. Evol. Microbiol.">
        <title>The Global Catalogue of Microorganisms (GCM) 10K type strain sequencing project: providing services to taxonomists for standard genome sequencing and annotation.</title>
        <authorList>
            <consortium name="The Broad Institute Genomics Platform"/>
            <consortium name="The Broad Institute Genome Sequencing Center for Infectious Disease"/>
            <person name="Wu L."/>
            <person name="Ma J."/>
        </authorList>
    </citation>
    <scope>NUCLEOTIDE SEQUENCE [LARGE SCALE GENOMIC DNA]</scope>
    <source>
        <strain evidence="3">JCM 16902</strain>
    </source>
</reference>
<name>A0ABP6Z4T8_9ACTN</name>
<evidence type="ECO:0000313" key="2">
    <source>
        <dbReference type="EMBL" id="GAA3597696.1"/>
    </source>
</evidence>
<keyword evidence="3" id="KW-1185">Reference proteome</keyword>
<proteinExistence type="predicted"/>
<evidence type="ECO:0000313" key="3">
    <source>
        <dbReference type="Proteomes" id="UP001501074"/>
    </source>
</evidence>
<dbReference type="EMBL" id="BAAAZO010000002">
    <property type="protein sequence ID" value="GAA3597696.1"/>
    <property type="molecule type" value="Genomic_DNA"/>
</dbReference>
<gene>
    <name evidence="2" type="ORF">GCM10022223_11090</name>
</gene>
<organism evidence="2 3">
    <name type="scientific">Kineosporia mesophila</name>
    <dbReference type="NCBI Taxonomy" id="566012"/>
    <lineage>
        <taxon>Bacteria</taxon>
        <taxon>Bacillati</taxon>
        <taxon>Actinomycetota</taxon>
        <taxon>Actinomycetes</taxon>
        <taxon>Kineosporiales</taxon>
        <taxon>Kineosporiaceae</taxon>
        <taxon>Kineosporia</taxon>
    </lineage>
</organism>
<feature type="region of interest" description="Disordered" evidence="1">
    <location>
        <begin position="66"/>
        <end position="99"/>
    </location>
</feature>
<dbReference type="RefSeq" id="WP_231485859.1">
    <property type="nucleotide sequence ID" value="NZ_BAAAZO010000002.1"/>
</dbReference>
<accession>A0ABP6Z4T8</accession>
<protein>
    <submittedName>
        <fullName evidence="2">Uncharacterized protein</fullName>
    </submittedName>
</protein>
<comment type="caution">
    <text evidence="2">The sequence shown here is derived from an EMBL/GenBank/DDBJ whole genome shotgun (WGS) entry which is preliminary data.</text>
</comment>
<evidence type="ECO:0000256" key="1">
    <source>
        <dbReference type="SAM" id="MobiDB-lite"/>
    </source>
</evidence>
<dbReference type="Proteomes" id="UP001501074">
    <property type="component" value="Unassembled WGS sequence"/>
</dbReference>
<sequence length="99" mass="10531">MKNIIPGRVEISRVVEWQGAFATTGVLLPSVPAGPWRQNESWPAPDLLNAETGEWQANVQTGVLRSVGRTDPDAPEPTAGGNCPGGARSSWPRTRRAGA</sequence>